<keyword evidence="4" id="KW-1185">Reference proteome</keyword>
<feature type="chain" id="PRO_5012485447" description="DUF4271 domain-containing protein" evidence="2">
    <location>
        <begin position="18"/>
        <end position="312"/>
    </location>
</feature>
<keyword evidence="2" id="KW-0732">Signal</keyword>
<feature type="transmembrane region" description="Helical" evidence="1">
    <location>
        <begin position="154"/>
        <end position="175"/>
    </location>
</feature>
<protein>
    <recommendedName>
        <fullName evidence="5">DUF4271 domain-containing protein</fullName>
    </recommendedName>
</protein>
<feature type="transmembrane region" description="Helical" evidence="1">
    <location>
        <begin position="254"/>
        <end position="274"/>
    </location>
</feature>
<gene>
    <name evidence="3" type="ORF">SAMN05660862_3502</name>
</gene>
<dbReference type="STRING" id="561061.SAMN05660862_3502"/>
<feature type="transmembrane region" description="Helical" evidence="1">
    <location>
        <begin position="195"/>
        <end position="215"/>
    </location>
</feature>
<feature type="signal peptide" evidence="2">
    <location>
        <begin position="1"/>
        <end position="17"/>
    </location>
</feature>
<keyword evidence="1" id="KW-0812">Transmembrane</keyword>
<feature type="transmembrane region" description="Helical" evidence="1">
    <location>
        <begin position="106"/>
        <end position="133"/>
    </location>
</feature>
<dbReference type="Proteomes" id="UP000192980">
    <property type="component" value="Unassembled WGS sequence"/>
</dbReference>
<accession>A0A1X7L2F0</accession>
<dbReference type="Pfam" id="PF14093">
    <property type="entry name" value="DUF4271"/>
    <property type="match status" value="1"/>
</dbReference>
<evidence type="ECO:0000256" key="2">
    <source>
        <dbReference type="SAM" id="SignalP"/>
    </source>
</evidence>
<keyword evidence="1" id="KW-1133">Transmembrane helix</keyword>
<reference evidence="3 4" key="1">
    <citation type="submission" date="2017-04" db="EMBL/GenBank/DDBJ databases">
        <authorList>
            <person name="Afonso C.L."/>
            <person name="Miller P.J."/>
            <person name="Scott M.A."/>
            <person name="Spackman E."/>
            <person name="Goraichik I."/>
            <person name="Dimitrov K.M."/>
            <person name="Suarez D.L."/>
            <person name="Swayne D.E."/>
        </authorList>
    </citation>
    <scope>NUCLEOTIDE SEQUENCE [LARGE SCALE GENOMIC DNA]</scope>
    <source>
        <strain evidence="3 4">DSM 22418</strain>
    </source>
</reference>
<evidence type="ECO:0000313" key="3">
    <source>
        <dbReference type="EMBL" id="SMG47827.1"/>
    </source>
</evidence>
<sequence length="312" mass="36354">MYWFRYFLLTLFFSALALCSIAQQDTLVRDSVSPQEVPIDTVSVAQIDTFNYVFPPKDRPNQLLEMFLDDIKTNSLSLEKTLTRMGEVKPREVLAQGILKNYRPTWILVTAFLLFLAIGIVRLVFMTDFMLIVDAYYNERVLQQMSKEDNVLTSWPYIFLYLIFSLALGLFILLLESTFTNTGILNFENYLRVSLVVGVLFVVKILLVRFVSLVFEVDKLAREYVTVLYLVYFNSMLFLMPFLLVLVFVPVAYFKIALILFAVIASILFVYRFLRTFFRLFGNLRFSVFYLILYLCALEVAPILILVKLLSR</sequence>
<feature type="transmembrane region" description="Helical" evidence="1">
    <location>
        <begin position="286"/>
        <end position="307"/>
    </location>
</feature>
<organism evidence="3 4">
    <name type="scientific">Sphingobacterium psychroaquaticum</name>
    <dbReference type="NCBI Taxonomy" id="561061"/>
    <lineage>
        <taxon>Bacteria</taxon>
        <taxon>Pseudomonadati</taxon>
        <taxon>Bacteroidota</taxon>
        <taxon>Sphingobacteriia</taxon>
        <taxon>Sphingobacteriales</taxon>
        <taxon>Sphingobacteriaceae</taxon>
        <taxon>Sphingobacterium</taxon>
    </lineage>
</organism>
<dbReference type="InterPro" id="IPR025367">
    <property type="entry name" value="DUF4271"/>
</dbReference>
<name>A0A1X7L2F0_9SPHI</name>
<proteinExistence type="predicted"/>
<dbReference type="AlphaFoldDB" id="A0A1X7L2F0"/>
<evidence type="ECO:0000256" key="1">
    <source>
        <dbReference type="SAM" id="Phobius"/>
    </source>
</evidence>
<dbReference type="EMBL" id="FXAU01000007">
    <property type="protein sequence ID" value="SMG47827.1"/>
    <property type="molecule type" value="Genomic_DNA"/>
</dbReference>
<keyword evidence="1" id="KW-0472">Membrane</keyword>
<feature type="transmembrane region" description="Helical" evidence="1">
    <location>
        <begin position="227"/>
        <end position="248"/>
    </location>
</feature>
<evidence type="ECO:0000313" key="4">
    <source>
        <dbReference type="Proteomes" id="UP000192980"/>
    </source>
</evidence>
<evidence type="ECO:0008006" key="5">
    <source>
        <dbReference type="Google" id="ProtNLM"/>
    </source>
</evidence>